<dbReference type="GeneID" id="78085224"/>
<evidence type="ECO:0000256" key="6">
    <source>
        <dbReference type="ARBA" id="ARBA00022989"/>
    </source>
</evidence>
<dbReference type="InterPro" id="IPR038379">
    <property type="entry name" value="SecE_sf"/>
</dbReference>
<comment type="subunit">
    <text evidence="9">Component of the Sec protein translocase complex. Heterotrimer consisting of SecY, SecE and SecG subunits. The heterotrimers can form oligomers, although 1 heterotrimer is thought to be able to translocate proteins. Interacts with the ribosome. Interacts with SecDF, and other proteins may be involved. Interacts with SecA.</text>
</comment>
<comment type="subcellular location">
    <subcellularLocation>
        <location evidence="9">Cell membrane</location>
        <topology evidence="9">Single-pass membrane protein</topology>
    </subcellularLocation>
    <subcellularLocation>
        <location evidence="1">Membrane</location>
    </subcellularLocation>
</comment>
<accession>E5Y7B3</accession>
<dbReference type="PANTHER" id="PTHR33910">
    <property type="entry name" value="PROTEIN TRANSLOCASE SUBUNIT SECE"/>
    <property type="match status" value="1"/>
</dbReference>
<evidence type="ECO:0000256" key="8">
    <source>
        <dbReference type="ARBA" id="ARBA00023136"/>
    </source>
</evidence>
<dbReference type="AlphaFoldDB" id="E5Y7B3"/>
<dbReference type="InterPro" id="IPR001901">
    <property type="entry name" value="Translocase_SecE/Sec61-g"/>
</dbReference>
<reference evidence="10 11" key="2">
    <citation type="submission" date="2013-04" db="EMBL/GenBank/DDBJ databases">
        <title>The Genome Sequence of Bilophila wadsworthia 3_1_6.</title>
        <authorList>
            <consortium name="The Broad Institute Genomics Platform"/>
            <person name="Earl A."/>
            <person name="Ward D."/>
            <person name="Feldgarden M."/>
            <person name="Gevers D."/>
            <person name="Sibley C."/>
            <person name="Strauss J."/>
            <person name="Allen-Vercoe E."/>
            <person name="Walker B."/>
            <person name="Young S."/>
            <person name="Zeng Q."/>
            <person name="Gargeya S."/>
            <person name="Fitzgerald M."/>
            <person name="Haas B."/>
            <person name="Abouelleil A."/>
            <person name="Allen A.W."/>
            <person name="Alvarado L."/>
            <person name="Arachchi H.M."/>
            <person name="Berlin A.M."/>
            <person name="Chapman S.B."/>
            <person name="Gainer-Dewar J."/>
            <person name="Goldberg J."/>
            <person name="Griggs A."/>
            <person name="Gujja S."/>
            <person name="Hansen M."/>
            <person name="Howarth C."/>
            <person name="Imamovic A."/>
            <person name="Ireland A."/>
            <person name="Larimer J."/>
            <person name="McCowan C."/>
            <person name="Murphy C."/>
            <person name="Pearson M."/>
            <person name="Poon T.W."/>
            <person name="Priest M."/>
            <person name="Roberts A."/>
            <person name="Saif S."/>
            <person name="Shea T."/>
            <person name="Sisk P."/>
            <person name="Sykes S."/>
            <person name="Wortman J."/>
            <person name="Nusbaum C."/>
            <person name="Birren B."/>
        </authorList>
    </citation>
    <scope>NUCLEOTIDE SEQUENCE [LARGE SCALE GENOMIC DNA]</scope>
    <source>
        <strain evidence="10 11">3_1_6</strain>
    </source>
</reference>
<dbReference type="GO" id="GO:0065002">
    <property type="term" value="P:intracellular protein transmembrane transport"/>
    <property type="evidence" value="ECO:0007669"/>
    <property type="project" value="UniProtKB-UniRule"/>
</dbReference>
<dbReference type="eggNOG" id="COG0690">
    <property type="taxonomic scope" value="Bacteria"/>
</dbReference>
<organism evidence="10 11">
    <name type="scientific">Bilophila wadsworthia (strain 3_1_6)</name>
    <dbReference type="NCBI Taxonomy" id="563192"/>
    <lineage>
        <taxon>Bacteria</taxon>
        <taxon>Pseudomonadati</taxon>
        <taxon>Thermodesulfobacteriota</taxon>
        <taxon>Desulfovibrionia</taxon>
        <taxon>Desulfovibrionales</taxon>
        <taxon>Desulfovibrionaceae</taxon>
        <taxon>Bilophila</taxon>
    </lineage>
</organism>
<gene>
    <name evidence="9" type="primary">secE</name>
    <name evidence="10" type="ORF">HMPREF0179_02080</name>
</gene>
<evidence type="ECO:0000256" key="9">
    <source>
        <dbReference type="HAMAP-Rule" id="MF_00422"/>
    </source>
</evidence>
<evidence type="ECO:0000256" key="5">
    <source>
        <dbReference type="ARBA" id="ARBA00022927"/>
    </source>
</evidence>
<dbReference type="RefSeq" id="WP_005027873.1">
    <property type="nucleotide sequence ID" value="NZ_KE150238.1"/>
</dbReference>
<evidence type="ECO:0000256" key="3">
    <source>
        <dbReference type="ARBA" id="ARBA00022475"/>
    </source>
</evidence>
<dbReference type="HOGENOM" id="CLU_113663_7_1_7"/>
<dbReference type="GO" id="GO:0043952">
    <property type="term" value="P:protein transport by the Sec complex"/>
    <property type="evidence" value="ECO:0007669"/>
    <property type="project" value="UniProtKB-UniRule"/>
</dbReference>
<dbReference type="GO" id="GO:0005886">
    <property type="term" value="C:plasma membrane"/>
    <property type="evidence" value="ECO:0007669"/>
    <property type="project" value="UniProtKB-SubCell"/>
</dbReference>
<evidence type="ECO:0000313" key="10">
    <source>
        <dbReference type="EMBL" id="EFV44102.1"/>
    </source>
</evidence>
<comment type="function">
    <text evidence="9">Essential subunit of the Sec protein translocation channel SecYEG. Clamps together the 2 halves of SecY. May contact the channel plug during translocation.</text>
</comment>
<dbReference type="HAMAP" id="MF_00422">
    <property type="entry name" value="SecE"/>
    <property type="match status" value="1"/>
</dbReference>
<feature type="transmembrane region" description="Helical" evidence="9">
    <location>
        <begin position="50"/>
        <end position="70"/>
    </location>
</feature>
<keyword evidence="8 9" id="KW-0472">Membrane</keyword>
<protein>
    <recommendedName>
        <fullName evidence="9">Protein translocase subunit SecE</fullName>
    </recommendedName>
</protein>
<evidence type="ECO:0000256" key="1">
    <source>
        <dbReference type="ARBA" id="ARBA00004370"/>
    </source>
</evidence>
<dbReference type="NCBIfam" id="TIGR00964">
    <property type="entry name" value="secE_bact"/>
    <property type="match status" value="1"/>
</dbReference>
<comment type="caution">
    <text evidence="10">The sequence shown here is derived from an EMBL/GenBank/DDBJ whole genome shotgun (WGS) entry which is preliminary data.</text>
</comment>
<sequence length="80" mass="8828">MTKKPTTAQEEKSEGIVAKAKAFRNYLELSKTELRKVTWPTVKETRTTSLVVLAFVVVMAIFLGVVDLGLSKLISFILAA</sequence>
<dbReference type="Gene3D" id="1.20.5.1030">
    <property type="entry name" value="Preprotein translocase secy subunit"/>
    <property type="match status" value="1"/>
</dbReference>
<evidence type="ECO:0000256" key="2">
    <source>
        <dbReference type="ARBA" id="ARBA00022448"/>
    </source>
</evidence>
<keyword evidence="5 9" id="KW-0653">Protein transport</keyword>
<keyword evidence="7 9" id="KW-0811">Translocation</keyword>
<dbReference type="InterPro" id="IPR005807">
    <property type="entry name" value="SecE_bac"/>
</dbReference>
<dbReference type="STRING" id="563192.HMPREF0179_02080"/>
<dbReference type="OrthoDB" id="9812738at2"/>
<dbReference type="GO" id="GO:0006605">
    <property type="term" value="P:protein targeting"/>
    <property type="evidence" value="ECO:0007669"/>
    <property type="project" value="UniProtKB-UniRule"/>
</dbReference>
<reference evidence="10 11" key="1">
    <citation type="submission" date="2010-10" db="EMBL/GenBank/DDBJ databases">
        <authorList>
            <consortium name="The Broad Institute Genome Sequencing Platform"/>
            <person name="Ward D."/>
            <person name="Earl A."/>
            <person name="Feldgarden M."/>
            <person name="Young S.K."/>
            <person name="Gargeya S."/>
            <person name="Zeng Q."/>
            <person name="Alvarado L."/>
            <person name="Berlin A."/>
            <person name="Bochicchio J."/>
            <person name="Chapman S.B."/>
            <person name="Chen Z."/>
            <person name="Freedman E."/>
            <person name="Gellesch M."/>
            <person name="Goldberg J."/>
            <person name="Griggs A."/>
            <person name="Gujja S."/>
            <person name="Heilman E."/>
            <person name="Heiman D."/>
            <person name="Howarth C."/>
            <person name="Mehta T."/>
            <person name="Neiman D."/>
            <person name="Pearson M."/>
            <person name="Roberts A."/>
            <person name="Saif S."/>
            <person name="Shea T."/>
            <person name="Shenoy N."/>
            <person name="Sisk P."/>
            <person name="Stolte C."/>
            <person name="Sykes S."/>
            <person name="White J."/>
            <person name="Yandava C."/>
            <person name="Allen-Vercoe E."/>
            <person name="Sibley C."/>
            <person name="Ambrose C.E."/>
            <person name="Strauss J."/>
            <person name="Daigneault M."/>
            <person name="Haas B."/>
            <person name="Nusbaum C."/>
            <person name="Birren B."/>
        </authorList>
    </citation>
    <scope>NUCLEOTIDE SEQUENCE [LARGE SCALE GENOMIC DNA]</scope>
    <source>
        <strain evidence="10 11">3_1_6</strain>
    </source>
</reference>
<dbReference type="Pfam" id="PF00584">
    <property type="entry name" value="SecE"/>
    <property type="match status" value="1"/>
</dbReference>
<dbReference type="Proteomes" id="UP000006034">
    <property type="component" value="Unassembled WGS sequence"/>
</dbReference>
<evidence type="ECO:0000256" key="4">
    <source>
        <dbReference type="ARBA" id="ARBA00022692"/>
    </source>
</evidence>
<keyword evidence="4 9" id="KW-0812">Transmembrane</keyword>
<keyword evidence="2 9" id="KW-0813">Transport</keyword>
<keyword evidence="6 9" id="KW-1133">Transmembrane helix</keyword>
<proteinExistence type="inferred from homology"/>
<dbReference type="PANTHER" id="PTHR33910:SF1">
    <property type="entry name" value="PROTEIN TRANSLOCASE SUBUNIT SECE"/>
    <property type="match status" value="1"/>
</dbReference>
<evidence type="ECO:0000313" key="11">
    <source>
        <dbReference type="Proteomes" id="UP000006034"/>
    </source>
</evidence>
<keyword evidence="3 9" id="KW-1003">Cell membrane</keyword>
<dbReference type="GO" id="GO:0008320">
    <property type="term" value="F:protein transmembrane transporter activity"/>
    <property type="evidence" value="ECO:0007669"/>
    <property type="project" value="UniProtKB-UniRule"/>
</dbReference>
<comment type="similarity">
    <text evidence="9">Belongs to the SecE/SEC61-gamma family.</text>
</comment>
<dbReference type="GO" id="GO:0009306">
    <property type="term" value="P:protein secretion"/>
    <property type="evidence" value="ECO:0007669"/>
    <property type="project" value="UniProtKB-UniRule"/>
</dbReference>
<keyword evidence="11" id="KW-1185">Reference proteome</keyword>
<dbReference type="EMBL" id="ADCP02000001">
    <property type="protein sequence ID" value="EFV44102.1"/>
    <property type="molecule type" value="Genomic_DNA"/>
</dbReference>
<evidence type="ECO:0000256" key="7">
    <source>
        <dbReference type="ARBA" id="ARBA00023010"/>
    </source>
</evidence>
<name>E5Y7B3_BILW3</name>